<evidence type="ECO:0000313" key="5">
    <source>
        <dbReference type="RefSeq" id="XP_016507876.1"/>
    </source>
</evidence>
<dbReference type="PROSITE" id="PS50090">
    <property type="entry name" value="MYB_LIKE"/>
    <property type="match status" value="1"/>
</dbReference>
<gene>
    <name evidence="4 5 6 7 8 9 10 11" type="primary">LOC107825526</name>
</gene>
<dbReference type="RefSeq" id="XP_016507875.1">
    <property type="nucleotide sequence ID" value="XM_016652389.1"/>
</dbReference>
<dbReference type="Gene3D" id="1.10.10.60">
    <property type="entry name" value="Homeodomain-like"/>
    <property type="match status" value="1"/>
</dbReference>
<dbReference type="OrthoDB" id="641566at2759"/>
<evidence type="ECO:0000256" key="1">
    <source>
        <dbReference type="SAM" id="Coils"/>
    </source>
</evidence>
<dbReference type="PANTHER" id="PTHR46327:SF13">
    <property type="entry name" value="MYB_SANT-LIKE DNA-BINDING DOMAIN-CONTAINING PROTEIN"/>
    <property type="match status" value="1"/>
</dbReference>
<evidence type="ECO:0000313" key="7">
    <source>
        <dbReference type="RefSeq" id="XP_016507879.1"/>
    </source>
</evidence>
<evidence type="ECO:0000313" key="9">
    <source>
        <dbReference type="RefSeq" id="XP_016507881.1"/>
    </source>
</evidence>
<evidence type="ECO:0000259" key="2">
    <source>
        <dbReference type="PROSITE" id="PS50090"/>
    </source>
</evidence>
<dbReference type="Pfam" id="PF13837">
    <property type="entry name" value="Myb_DNA-bind_4"/>
    <property type="match status" value="1"/>
</dbReference>
<organism evidence="10">
    <name type="scientific">Nicotiana tabacum</name>
    <name type="common">Common tobacco</name>
    <dbReference type="NCBI Taxonomy" id="4097"/>
    <lineage>
        <taxon>Eukaryota</taxon>
        <taxon>Viridiplantae</taxon>
        <taxon>Streptophyta</taxon>
        <taxon>Embryophyta</taxon>
        <taxon>Tracheophyta</taxon>
        <taxon>Spermatophyta</taxon>
        <taxon>Magnoliopsida</taxon>
        <taxon>eudicotyledons</taxon>
        <taxon>Gunneridae</taxon>
        <taxon>Pentapetalae</taxon>
        <taxon>asterids</taxon>
        <taxon>lamiids</taxon>
        <taxon>Solanales</taxon>
        <taxon>Solanaceae</taxon>
        <taxon>Nicotianoideae</taxon>
        <taxon>Nicotianeae</taxon>
        <taxon>Nicotiana</taxon>
    </lineage>
</organism>
<dbReference type="RefSeq" id="XP_016507880.1">
    <property type="nucleotide sequence ID" value="XM_016652394.1"/>
</dbReference>
<dbReference type="Proteomes" id="UP000790787">
    <property type="component" value="Chromosome 10"/>
</dbReference>
<evidence type="ECO:0000313" key="4">
    <source>
        <dbReference type="RefSeq" id="XP_016507875.1"/>
    </source>
</evidence>
<dbReference type="RefSeq" id="XP_016507876.1">
    <property type="nucleotide sequence ID" value="XM_016652390.1"/>
</dbReference>
<dbReference type="RefSeq" id="XP_016507882.1">
    <property type="nucleotide sequence ID" value="XM_016652396.1"/>
</dbReference>
<evidence type="ECO:0000313" key="6">
    <source>
        <dbReference type="RefSeq" id="XP_016507877.1"/>
    </source>
</evidence>
<dbReference type="RefSeq" id="XP_016507881.1">
    <property type="nucleotide sequence ID" value="XM_016652395.1"/>
</dbReference>
<dbReference type="OMA" id="DHEGHCG"/>
<dbReference type="STRING" id="4097.A0A1S4D391"/>
<dbReference type="RefSeq" id="XP_016507877.1">
    <property type="nucleotide sequence ID" value="XM_016652391.1"/>
</dbReference>
<reference key="1">
    <citation type="journal article" date="2014" name="Nat. Commun.">
        <title>The tobacco genome sequence and its comparison with those of tomato and potato.</title>
        <authorList>
            <person name="Sierro N."/>
            <person name="Battey J.N."/>
            <person name="Ouadi S."/>
            <person name="Bakaher N."/>
            <person name="Bovet L."/>
            <person name="Willig A."/>
            <person name="Goepfert S."/>
            <person name="Peitsch M.C."/>
            <person name="Ivanov N.V."/>
        </authorList>
    </citation>
    <scope>NUCLEOTIDE SEQUENCE [LARGE SCALE GENOMIC DNA]</scope>
    <source>
        <strain>cv. TN90</strain>
    </source>
</reference>
<dbReference type="GeneID" id="107825526"/>
<keyword evidence="1" id="KW-0175">Coiled coil</keyword>
<dbReference type="AlphaFoldDB" id="A0A1S4D391"/>
<evidence type="ECO:0000313" key="11">
    <source>
        <dbReference type="RefSeq" id="XP_016507883.1"/>
    </source>
</evidence>
<protein>
    <submittedName>
        <fullName evidence="4 5">Uncharacterized protein isoform X1</fullName>
    </submittedName>
</protein>
<dbReference type="InterPro" id="IPR044822">
    <property type="entry name" value="Myb_DNA-bind_4"/>
</dbReference>
<evidence type="ECO:0000313" key="10">
    <source>
        <dbReference type="RefSeq" id="XP_016507882.1"/>
    </source>
</evidence>
<evidence type="ECO:0000313" key="3">
    <source>
        <dbReference type="Proteomes" id="UP000790787"/>
    </source>
</evidence>
<proteinExistence type="predicted"/>
<feature type="coiled-coil region" evidence="1">
    <location>
        <begin position="322"/>
        <end position="381"/>
    </location>
</feature>
<dbReference type="RefSeq" id="XP_016507883.1">
    <property type="nucleotide sequence ID" value="XM_016652397.1"/>
</dbReference>
<reference evidence="4 5" key="2">
    <citation type="submission" date="2025-04" db="UniProtKB">
        <authorList>
            <consortium name="RefSeq"/>
        </authorList>
    </citation>
    <scope>IDENTIFICATION</scope>
</reference>
<name>A0A1S4D391_TOBAC</name>
<dbReference type="KEGG" id="nta:107825526"/>
<dbReference type="InterPro" id="IPR001005">
    <property type="entry name" value="SANT/Myb"/>
</dbReference>
<dbReference type="RefSeq" id="XP_016507879.1">
    <property type="nucleotide sequence ID" value="XM_016652393.1"/>
</dbReference>
<feature type="domain" description="Myb-like" evidence="2">
    <location>
        <begin position="115"/>
        <end position="176"/>
    </location>
</feature>
<dbReference type="PaxDb" id="4097-A0A1S4D391"/>
<evidence type="ECO:0000313" key="8">
    <source>
        <dbReference type="RefSeq" id="XP_016507880.1"/>
    </source>
</evidence>
<dbReference type="PANTHER" id="PTHR46327">
    <property type="entry name" value="F16F4.11 PROTEIN-RELATED"/>
    <property type="match status" value="1"/>
</dbReference>
<keyword evidence="3" id="KW-1185">Reference proteome</keyword>
<accession>A0A1S4D391</accession>
<sequence>MLNPSVYQLTFCCFCFRSMQVNHQQSDSPNQGSGDLQHALEGAASFGFSNMHDMNQQVLSLDAIETSRLDVYEAYNERSDDVEEVTVRREEKPPVVYRRTRWKMNKEKQPVVYSRMKWTDEMVKLLITAVSYIGEDVWSNGIFPKKGKWRAISNAMAESGHHVSPQQCEDKFNDLNKKFKRLNDILGRGTACCVVENPGLMEMMDLTHDAQEEVKKLLSSKQLFYQELCSYNNQNRLFLPDDRELQRSVLLALKRKDRYEPEYVVQDMSAKRKIVGEERVSNVVCAFINSDCNVLNPNSNGIHDYTNNEEAETLQNEQQIMHQLLQLEEQKLQIKAQILELEKQRVKCLRFRRREDRELQELKLENKAMMLENKRMELQLKRCETSLQTE</sequence>